<sequence length="38" mass="4499">MKYIAIPTMKFSTTLIFFKFKKRLLLVESDSTQNDITE</sequence>
<dbReference type="EMBL" id="AKXB02000175">
    <property type="protein sequence ID" value="EMO86881.1"/>
    <property type="molecule type" value="Genomic_DNA"/>
</dbReference>
<reference evidence="1 2" key="1">
    <citation type="submission" date="2013-01" db="EMBL/GenBank/DDBJ databases">
        <authorList>
            <person name="Harkins D.M."/>
            <person name="Durkin A.S."/>
            <person name="Brinkac L.M."/>
            <person name="Haft D.H."/>
            <person name="Selengut J.D."/>
            <person name="Sanka R."/>
            <person name="DePew J."/>
            <person name="Purushe J."/>
            <person name="Whelen A.C."/>
            <person name="Vinetz J.M."/>
            <person name="Sutton G.G."/>
            <person name="Nierman W.C."/>
            <person name="Fouts D.E."/>
        </authorList>
    </citation>
    <scope>NUCLEOTIDE SEQUENCE [LARGE SCALE GENOMIC DNA]</scope>
    <source>
        <strain evidence="1 2">2001034031</strain>
    </source>
</reference>
<evidence type="ECO:0000313" key="2">
    <source>
        <dbReference type="Proteomes" id="UP000012138"/>
    </source>
</evidence>
<name>M6Y4H0_9LEPT</name>
<accession>M6Y4H0</accession>
<comment type="caution">
    <text evidence="1">The sequence shown here is derived from an EMBL/GenBank/DDBJ whole genome shotgun (WGS) entry which is preliminary data.</text>
</comment>
<dbReference type="AlphaFoldDB" id="M6Y4H0"/>
<evidence type="ECO:0000313" key="1">
    <source>
        <dbReference type="EMBL" id="EMO86881.1"/>
    </source>
</evidence>
<dbReference type="Proteomes" id="UP000012138">
    <property type="component" value="Unassembled WGS sequence"/>
</dbReference>
<gene>
    <name evidence="1" type="ORF">LEP1GSC024_4762</name>
</gene>
<proteinExistence type="predicted"/>
<organism evidence="1 2">
    <name type="scientific">Leptospira noguchii str. 2001034031</name>
    <dbReference type="NCBI Taxonomy" id="1193053"/>
    <lineage>
        <taxon>Bacteria</taxon>
        <taxon>Pseudomonadati</taxon>
        <taxon>Spirochaetota</taxon>
        <taxon>Spirochaetia</taxon>
        <taxon>Leptospirales</taxon>
        <taxon>Leptospiraceae</taxon>
        <taxon>Leptospira</taxon>
    </lineage>
</organism>
<protein>
    <submittedName>
        <fullName evidence="1">Uncharacterized protein</fullName>
    </submittedName>
</protein>